<accession>A0A6J4PBG0</accession>
<dbReference type="AlphaFoldDB" id="A0A6J4PBG0"/>
<dbReference type="EMBL" id="CADCVA010000083">
    <property type="protein sequence ID" value="CAA9408085.1"/>
    <property type="molecule type" value="Genomic_DNA"/>
</dbReference>
<sequence>MLGALGKAKKRRVFVTERLYDDIAGWWPVISPPSEYAEEADLYREMILDSARRPVREVLELGSGGGNNASYMKRAFAMTLVEPADGMREISSKLNPECTHLKGDMRHVRLGRAFDAVFVHDAVMYMTTEGDLRAALETVATHLTPGGVALVAPDATRETFSEATDHGGGEEESGRRARYLEWTLPPEPDGTTYTVHYAFMLREVDGGVRVVHDVHREGLFPRATWLRLFREVGLDAELVPRTIEGREYDSFVAVRAAT</sequence>
<proteinExistence type="predicted"/>
<gene>
    <name evidence="2" type="ORF">AVDCRST_MAG82-613</name>
</gene>
<dbReference type="Gene3D" id="3.40.50.150">
    <property type="entry name" value="Vaccinia Virus protein VP39"/>
    <property type="match status" value="1"/>
</dbReference>
<evidence type="ECO:0000313" key="2">
    <source>
        <dbReference type="EMBL" id="CAA9408085.1"/>
    </source>
</evidence>
<name>A0A6J4PBG0_9ACTN</name>
<evidence type="ECO:0000259" key="1">
    <source>
        <dbReference type="Pfam" id="PF13649"/>
    </source>
</evidence>
<dbReference type="CDD" id="cd02440">
    <property type="entry name" value="AdoMet_MTases"/>
    <property type="match status" value="1"/>
</dbReference>
<feature type="domain" description="Methyltransferase" evidence="1">
    <location>
        <begin position="58"/>
        <end position="147"/>
    </location>
</feature>
<protein>
    <recommendedName>
        <fullName evidence="1">Methyltransferase domain-containing protein</fullName>
    </recommendedName>
</protein>
<dbReference type="Gene3D" id="2.20.130.10">
    <property type="entry name" value="CAC2371-like domains"/>
    <property type="match status" value="1"/>
</dbReference>
<reference evidence="2" key="1">
    <citation type="submission" date="2020-02" db="EMBL/GenBank/DDBJ databases">
        <authorList>
            <person name="Meier V. D."/>
        </authorList>
    </citation>
    <scope>NUCLEOTIDE SEQUENCE</scope>
    <source>
        <strain evidence="2">AVDCRST_MAG82</strain>
    </source>
</reference>
<dbReference type="InterPro" id="IPR029063">
    <property type="entry name" value="SAM-dependent_MTases_sf"/>
</dbReference>
<dbReference type="InterPro" id="IPR041698">
    <property type="entry name" value="Methyltransf_25"/>
</dbReference>
<dbReference type="Pfam" id="PF13649">
    <property type="entry name" value="Methyltransf_25"/>
    <property type="match status" value="1"/>
</dbReference>
<dbReference type="SUPFAM" id="SSF53335">
    <property type="entry name" value="S-adenosyl-L-methionine-dependent methyltransferases"/>
    <property type="match status" value="1"/>
</dbReference>
<organism evidence="2">
    <name type="scientific">uncultured Rubrobacteraceae bacterium</name>
    <dbReference type="NCBI Taxonomy" id="349277"/>
    <lineage>
        <taxon>Bacteria</taxon>
        <taxon>Bacillati</taxon>
        <taxon>Actinomycetota</taxon>
        <taxon>Rubrobacteria</taxon>
        <taxon>Rubrobacterales</taxon>
        <taxon>Rubrobacteraceae</taxon>
        <taxon>environmental samples</taxon>
    </lineage>
</organism>